<keyword evidence="4" id="KW-1185">Reference proteome</keyword>
<dbReference type="PANTHER" id="PTHR43639:SF1">
    <property type="entry name" value="SHORT-CHAIN DEHYDROGENASE_REDUCTASE FAMILY PROTEIN"/>
    <property type="match status" value="1"/>
</dbReference>
<protein>
    <submittedName>
        <fullName evidence="3">Short-subunit dehydrogenase</fullName>
    </submittedName>
</protein>
<proteinExistence type="inferred from homology"/>
<sequence length="242" mass="24412">MNQDLTGRTALVTGATSGIGRAVALRLAAEGAEVIAVGRDAARGADTVAAIHAAHGRARFISADISDPDSVRALHAVAGEVDILVNNAGLAVWGPTADLAVDVFDALFATNVRGPFFLVAAFAPGMAVRGHGSIVNLGSMAGSVGLPGSAAYGATKAALESMTRAWATEYSPYGVRVNSVAPGPTYTGAASREVMDTYAPTLPLNRVADPDEIAEAVVFLASPRASYATGGTFAVDGGRTAA</sequence>
<dbReference type="PRINTS" id="PR00081">
    <property type="entry name" value="GDHRDH"/>
</dbReference>
<name>A0A660LGH4_9ACTN</name>
<evidence type="ECO:0000256" key="2">
    <source>
        <dbReference type="ARBA" id="ARBA00023002"/>
    </source>
</evidence>
<dbReference type="InterPro" id="IPR036291">
    <property type="entry name" value="NAD(P)-bd_dom_sf"/>
</dbReference>
<gene>
    <name evidence="3" type="ORF">C8N24_3146</name>
</gene>
<keyword evidence="2" id="KW-0560">Oxidoreductase</keyword>
<comment type="caution">
    <text evidence="3">The sequence shown here is derived from an EMBL/GenBank/DDBJ whole genome shotgun (WGS) entry which is preliminary data.</text>
</comment>
<dbReference type="GO" id="GO:0016491">
    <property type="term" value="F:oxidoreductase activity"/>
    <property type="evidence" value="ECO:0007669"/>
    <property type="project" value="UniProtKB-KW"/>
</dbReference>
<dbReference type="OrthoDB" id="286404at2"/>
<dbReference type="SUPFAM" id="SSF51735">
    <property type="entry name" value="NAD(P)-binding Rossmann-fold domains"/>
    <property type="match status" value="1"/>
</dbReference>
<reference evidence="3 4" key="1">
    <citation type="submission" date="2018-10" db="EMBL/GenBank/DDBJ databases">
        <title>Genomic Encyclopedia of Archaeal and Bacterial Type Strains, Phase II (KMG-II): from individual species to whole genera.</title>
        <authorList>
            <person name="Goeker M."/>
        </authorList>
    </citation>
    <scope>NUCLEOTIDE SEQUENCE [LARGE SCALE GENOMIC DNA]</scope>
    <source>
        <strain evidence="3 4">DSM 14954</strain>
    </source>
</reference>
<comment type="similarity">
    <text evidence="1">Belongs to the short-chain dehydrogenases/reductases (SDR) family.</text>
</comment>
<dbReference type="AlphaFoldDB" id="A0A660LGH4"/>
<dbReference type="Pfam" id="PF13561">
    <property type="entry name" value="adh_short_C2"/>
    <property type="match status" value="1"/>
</dbReference>
<dbReference type="Proteomes" id="UP000278962">
    <property type="component" value="Unassembled WGS sequence"/>
</dbReference>
<dbReference type="CDD" id="cd05233">
    <property type="entry name" value="SDR_c"/>
    <property type="match status" value="1"/>
</dbReference>
<evidence type="ECO:0000256" key="1">
    <source>
        <dbReference type="ARBA" id="ARBA00006484"/>
    </source>
</evidence>
<dbReference type="InterPro" id="IPR002347">
    <property type="entry name" value="SDR_fam"/>
</dbReference>
<dbReference type="FunFam" id="3.40.50.720:FF:000084">
    <property type="entry name" value="Short-chain dehydrogenase reductase"/>
    <property type="match status" value="1"/>
</dbReference>
<accession>A0A660LGH4</accession>
<dbReference type="Gene3D" id="3.40.50.720">
    <property type="entry name" value="NAD(P)-binding Rossmann-like Domain"/>
    <property type="match status" value="1"/>
</dbReference>
<organism evidence="3 4">
    <name type="scientific">Solirubrobacter pauli</name>
    <dbReference type="NCBI Taxonomy" id="166793"/>
    <lineage>
        <taxon>Bacteria</taxon>
        <taxon>Bacillati</taxon>
        <taxon>Actinomycetota</taxon>
        <taxon>Thermoleophilia</taxon>
        <taxon>Solirubrobacterales</taxon>
        <taxon>Solirubrobacteraceae</taxon>
        <taxon>Solirubrobacter</taxon>
    </lineage>
</organism>
<evidence type="ECO:0000313" key="3">
    <source>
        <dbReference type="EMBL" id="RKQ93285.1"/>
    </source>
</evidence>
<dbReference type="PRINTS" id="PR00080">
    <property type="entry name" value="SDRFAMILY"/>
</dbReference>
<dbReference type="EMBL" id="RBIL01000001">
    <property type="protein sequence ID" value="RKQ93285.1"/>
    <property type="molecule type" value="Genomic_DNA"/>
</dbReference>
<dbReference type="RefSeq" id="WP_121251270.1">
    <property type="nucleotide sequence ID" value="NZ_RBIL01000001.1"/>
</dbReference>
<evidence type="ECO:0000313" key="4">
    <source>
        <dbReference type="Proteomes" id="UP000278962"/>
    </source>
</evidence>
<dbReference type="InterPro" id="IPR020904">
    <property type="entry name" value="Sc_DH/Rdtase_CS"/>
</dbReference>
<dbReference type="PANTHER" id="PTHR43639">
    <property type="entry name" value="OXIDOREDUCTASE, SHORT-CHAIN DEHYDROGENASE/REDUCTASE FAMILY (AFU_ORTHOLOGUE AFUA_5G02870)"/>
    <property type="match status" value="1"/>
</dbReference>
<dbReference type="PROSITE" id="PS00061">
    <property type="entry name" value="ADH_SHORT"/>
    <property type="match status" value="1"/>
</dbReference>